<organism evidence="2">
    <name type="scientific">Tanacetum cinerariifolium</name>
    <name type="common">Dalmatian daisy</name>
    <name type="synonym">Chrysanthemum cinerariifolium</name>
    <dbReference type="NCBI Taxonomy" id="118510"/>
    <lineage>
        <taxon>Eukaryota</taxon>
        <taxon>Viridiplantae</taxon>
        <taxon>Streptophyta</taxon>
        <taxon>Embryophyta</taxon>
        <taxon>Tracheophyta</taxon>
        <taxon>Spermatophyta</taxon>
        <taxon>Magnoliopsida</taxon>
        <taxon>eudicotyledons</taxon>
        <taxon>Gunneridae</taxon>
        <taxon>Pentapetalae</taxon>
        <taxon>asterids</taxon>
        <taxon>campanulids</taxon>
        <taxon>Asterales</taxon>
        <taxon>Asteraceae</taxon>
        <taxon>Asteroideae</taxon>
        <taxon>Anthemideae</taxon>
        <taxon>Anthemidinae</taxon>
        <taxon>Tanacetum</taxon>
    </lineage>
</organism>
<evidence type="ECO:0000313" key="2">
    <source>
        <dbReference type="EMBL" id="GFD28059.1"/>
    </source>
</evidence>
<feature type="region of interest" description="Disordered" evidence="1">
    <location>
        <begin position="1"/>
        <end position="58"/>
    </location>
</feature>
<dbReference type="AlphaFoldDB" id="A0A699V371"/>
<reference evidence="2" key="1">
    <citation type="journal article" date="2019" name="Sci. Rep.">
        <title>Draft genome of Tanacetum cinerariifolium, the natural source of mosquito coil.</title>
        <authorList>
            <person name="Yamashiro T."/>
            <person name="Shiraishi A."/>
            <person name="Satake H."/>
            <person name="Nakayama K."/>
        </authorList>
    </citation>
    <scope>NUCLEOTIDE SEQUENCE</scope>
</reference>
<comment type="caution">
    <text evidence="2">The sequence shown here is derived from an EMBL/GenBank/DDBJ whole genome shotgun (WGS) entry which is preliminary data.</text>
</comment>
<accession>A0A699V371</accession>
<feature type="compositionally biased region" description="Basic residues" evidence="1">
    <location>
        <begin position="19"/>
        <end position="33"/>
    </location>
</feature>
<name>A0A699V371_TANCI</name>
<evidence type="ECO:0000256" key="1">
    <source>
        <dbReference type="SAM" id="MobiDB-lite"/>
    </source>
</evidence>
<feature type="compositionally biased region" description="Basic and acidic residues" evidence="1">
    <location>
        <begin position="40"/>
        <end position="58"/>
    </location>
</feature>
<feature type="non-terminal residue" evidence="2">
    <location>
        <position position="1"/>
    </location>
</feature>
<gene>
    <name evidence="2" type="ORF">Tci_900028</name>
</gene>
<proteinExistence type="predicted"/>
<protein>
    <submittedName>
        <fullName evidence="2">Uncharacterized protein</fullName>
    </submittedName>
</protein>
<dbReference type="EMBL" id="BKCJ011382020">
    <property type="protein sequence ID" value="GFD28059.1"/>
    <property type="molecule type" value="Genomic_DNA"/>
</dbReference>
<feature type="compositionally biased region" description="Basic and acidic residues" evidence="1">
    <location>
        <begin position="9"/>
        <end position="18"/>
    </location>
</feature>
<sequence>KTQGKKRKPTTDLSDKPSKATKSRHGFVSKKRTPISPLKSVDKSVAEDVPAKEPHVDADMHRALEESLKSMYDVPWGPLPPVVIRKPESRKYQPLPEVPGKGKAKVTEEQVAQDLLYLQKPKRKSPTDQYIF</sequence>